<evidence type="ECO:0000313" key="2">
    <source>
        <dbReference type="EMBL" id="KNE72014.1"/>
    </source>
</evidence>
<organism evidence="2 3">
    <name type="scientific">Allomyces macrogynus (strain ATCC 38327)</name>
    <name type="common">Allomyces javanicus var. macrogynus</name>
    <dbReference type="NCBI Taxonomy" id="578462"/>
    <lineage>
        <taxon>Eukaryota</taxon>
        <taxon>Fungi</taxon>
        <taxon>Fungi incertae sedis</taxon>
        <taxon>Blastocladiomycota</taxon>
        <taxon>Blastocladiomycetes</taxon>
        <taxon>Blastocladiales</taxon>
        <taxon>Blastocladiaceae</taxon>
        <taxon>Allomyces</taxon>
    </lineage>
</organism>
<feature type="region of interest" description="Disordered" evidence="1">
    <location>
        <begin position="112"/>
        <end position="142"/>
    </location>
</feature>
<protein>
    <submittedName>
        <fullName evidence="2">Uncharacterized protein</fullName>
    </submittedName>
</protein>
<reference evidence="2 3" key="1">
    <citation type="submission" date="2009-11" db="EMBL/GenBank/DDBJ databases">
        <title>Annotation of Allomyces macrogynus ATCC 38327.</title>
        <authorList>
            <consortium name="The Broad Institute Genome Sequencing Platform"/>
            <person name="Russ C."/>
            <person name="Cuomo C."/>
            <person name="Burger G."/>
            <person name="Gray M.W."/>
            <person name="Holland P.W.H."/>
            <person name="King N."/>
            <person name="Lang F.B.F."/>
            <person name="Roger A.J."/>
            <person name="Ruiz-Trillo I."/>
            <person name="Young S.K."/>
            <person name="Zeng Q."/>
            <person name="Gargeya S."/>
            <person name="Fitzgerald M."/>
            <person name="Haas B."/>
            <person name="Abouelleil A."/>
            <person name="Alvarado L."/>
            <person name="Arachchi H.M."/>
            <person name="Berlin A."/>
            <person name="Chapman S.B."/>
            <person name="Gearin G."/>
            <person name="Goldberg J."/>
            <person name="Griggs A."/>
            <person name="Gujja S."/>
            <person name="Hansen M."/>
            <person name="Heiman D."/>
            <person name="Howarth C."/>
            <person name="Larimer J."/>
            <person name="Lui A."/>
            <person name="MacDonald P.J.P."/>
            <person name="McCowen C."/>
            <person name="Montmayeur A."/>
            <person name="Murphy C."/>
            <person name="Neiman D."/>
            <person name="Pearson M."/>
            <person name="Priest M."/>
            <person name="Roberts A."/>
            <person name="Saif S."/>
            <person name="Shea T."/>
            <person name="Sisk P."/>
            <person name="Stolte C."/>
            <person name="Sykes S."/>
            <person name="Wortman J."/>
            <person name="Nusbaum C."/>
            <person name="Birren B."/>
        </authorList>
    </citation>
    <scope>NUCLEOTIDE SEQUENCE [LARGE SCALE GENOMIC DNA]</scope>
    <source>
        <strain evidence="2 3">ATCC 38327</strain>
    </source>
</reference>
<keyword evidence="3" id="KW-1185">Reference proteome</keyword>
<evidence type="ECO:0000313" key="3">
    <source>
        <dbReference type="Proteomes" id="UP000054350"/>
    </source>
</evidence>
<evidence type="ECO:0000256" key="1">
    <source>
        <dbReference type="SAM" id="MobiDB-lite"/>
    </source>
</evidence>
<dbReference type="VEuPathDB" id="FungiDB:AMAG_15955"/>
<name>A0A0L0TBU4_ALLM3</name>
<feature type="compositionally biased region" description="Acidic residues" evidence="1">
    <location>
        <begin position="127"/>
        <end position="142"/>
    </location>
</feature>
<gene>
    <name evidence="2" type="ORF">AMAG_15955</name>
</gene>
<accession>A0A0L0TBU4</accession>
<dbReference type="Proteomes" id="UP000054350">
    <property type="component" value="Unassembled WGS sequence"/>
</dbReference>
<dbReference type="EMBL" id="GG745376">
    <property type="protein sequence ID" value="KNE72014.1"/>
    <property type="molecule type" value="Genomic_DNA"/>
</dbReference>
<reference evidence="3" key="2">
    <citation type="submission" date="2009-11" db="EMBL/GenBank/DDBJ databases">
        <title>The Genome Sequence of Allomyces macrogynus strain ATCC 38327.</title>
        <authorList>
            <consortium name="The Broad Institute Genome Sequencing Platform"/>
            <person name="Russ C."/>
            <person name="Cuomo C."/>
            <person name="Shea T."/>
            <person name="Young S.K."/>
            <person name="Zeng Q."/>
            <person name="Koehrsen M."/>
            <person name="Haas B."/>
            <person name="Borodovsky M."/>
            <person name="Guigo R."/>
            <person name="Alvarado L."/>
            <person name="Berlin A."/>
            <person name="Borenstein D."/>
            <person name="Chen Z."/>
            <person name="Engels R."/>
            <person name="Freedman E."/>
            <person name="Gellesch M."/>
            <person name="Goldberg J."/>
            <person name="Griggs A."/>
            <person name="Gujja S."/>
            <person name="Heiman D."/>
            <person name="Hepburn T."/>
            <person name="Howarth C."/>
            <person name="Jen D."/>
            <person name="Larson L."/>
            <person name="Lewis B."/>
            <person name="Mehta T."/>
            <person name="Park D."/>
            <person name="Pearson M."/>
            <person name="Roberts A."/>
            <person name="Saif S."/>
            <person name="Shenoy N."/>
            <person name="Sisk P."/>
            <person name="Stolte C."/>
            <person name="Sykes S."/>
            <person name="Walk T."/>
            <person name="White J."/>
            <person name="Yandava C."/>
            <person name="Burger G."/>
            <person name="Gray M.W."/>
            <person name="Holland P.W.H."/>
            <person name="King N."/>
            <person name="Lang F.B.F."/>
            <person name="Roger A.J."/>
            <person name="Ruiz-Trillo I."/>
            <person name="Lander E."/>
            <person name="Nusbaum C."/>
        </authorList>
    </citation>
    <scope>NUCLEOTIDE SEQUENCE [LARGE SCALE GENOMIC DNA]</scope>
    <source>
        <strain evidence="3">ATCC 38327</strain>
    </source>
</reference>
<sequence length="142" mass="15060">MLGGRPSLFARLRVHFPGFSTQPKSTTNSTPSTAFTLASTTTKTTTTSTLPTTTTMADSAAPADAPLCLACHKQPIEYGGSVCQCPTLCKKCAMRQATGGKCKKCGKLFGDLKRVDPTSTGGNKGQDDDEEDDEDEDEDDDE</sequence>
<proteinExistence type="predicted"/>
<dbReference type="AlphaFoldDB" id="A0A0L0TBU4"/>